<protein>
    <submittedName>
        <fullName evidence="1">Uncharacterized protein</fullName>
    </submittedName>
</protein>
<reference evidence="1 2" key="1">
    <citation type="journal article" date="2022" name="Plant J.">
        <title>Chromosome-level genome of Camellia lanceoleosa provides a valuable resource for understanding genome evolution and self-incompatibility.</title>
        <authorList>
            <person name="Gong W."/>
            <person name="Xiao S."/>
            <person name="Wang L."/>
            <person name="Liao Z."/>
            <person name="Chang Y."/>
            <person name="Mo W."/>
            <person name="Hu G."/>
            <person name="Li W."/>
            <person name="Zhao G."/>
            <person name="Zhu H."/>
            <person name="Hu X."/>
            <person name="Ji K."/>
            <person name="Xiang X."/>
            <person name="Song Q."/>
            <person name="Yuan D."/>
            <person name="Jin S."/>
            <person name="Zhang L."/>
        </authorList>
    </citation>
    <scope>NUCLEOTIDE SEQUENCE [LARGE SCALE GENOMIC DNA]</scope>
    <source>
        <strain evidence="1">SQ_2022a</strain>
    </source>
</reference>
<evidence type="ECO:0000313" key="1">
    <source>
        <dbReference type="EMBL" id="KAI8022118.1"/>
    </source>
</evidence>
<dbReference type="EMBL" id="CM045763">
    <property type="protein sequence ID" value="KAI8022118.1"/>
    <property type="molecule type" value="Genomic_DNA"/>
</dbReference>
<organism evidence="1 2">
    <name type="scientific">Camellia lanceoleosa</name>
    <dbReference type="NCBI Taxonomy" id="1840588"/>
    <lineage>
        <taxon>Eukaryota</taxon>
        <taxon>Viridiplantae</taxon>
        <taxon>Streptophyta</taxon>
        <taxon>Embryophyta</taxon>
        <taxon>Tracheophyta</taxon>
        <taxon>Spermatophyta</taxon>
        <taxon>Magnoliopsida</taxon>
        <taxon>eudicotyledons</taxon>
        <taxon>Gunneridae</taxon>
        <taxon>Pentapetalae</taxon>
        <taxon>asterids</taxon>
        <taxon>Ericales</taxon>
        <taxon>Theaceae</taxon>
        <taxon>Camellia</taxon>
    </lineage>
</organism>
<comment type="caution">
    <text evidence="1">The sequence shown here is derived from an EMBL/GenBank/DDBJ whole genome shotgun (WGS) entry which is preliminary data.</text>
</comment>
<name>A0ACC0I9X6_9ERIC</name>
<sequence>MVFHRKLVPKKKEPARLKAKGVEEKALVNETAAQKAAQSEPSVRGDFSPSKKQTLLAVSASMKEDLKKAASANAAEQDLDAFKTRVFGIKTASDR</sequence>
<gene>
    <name evidence="1" type="ORF">LOK49_LG03G00143</name>
</gene>
<keyword evidence="2" id="KW-1185">Reference proteome</keyword>
<proteinExistence type="predicted"/>
<accession>A0ACC0I9X6</accession>
<dbReference type="Proteomes" id="UP001060215">
    <property type="component" value="Chromosome 6"/>
</dbReference>
<evidence type="ECO:0000313" key="2">
    <source>
        <dbReference type="Proteomes" id="UP001060215"/>
    </source>
</evidence>